<evidence type="ECO:0000313" key="1">
    <source>
        <dbReference type="EMBL" id="SBV93093.1"/>
    </source>
</evidence>
<sequence>MEKYTEHHRQHFQAGVVCLQKKAATTNSAFVRPQIFYRAERIETGAMPSRKSQQLFRETSCIPPIVKPKCTIAHYPSFKLGKHSRYIQPNVDLHANINSTSTFILIIYIYTFNDKC</sequence>
<proteinExistence type="predicted"/>
<name>A0A212J0T5_9BACT</name>
<dbReference type="AlphaFoldDB" id="A0A212J0T5"/>
<accession>A0A212J0T5</accession>
<gene>
    <name evidence="1" type="ORF">KM92DES2_10355</name>
</gene>
<dbReference type="EMBL" id="FLUP01000001">
    <property type="protein sequence ID" value="SBV93093.1"/>
    <property type="molecule type" value="Genomic_DNA"/>
</dbReference>
<organism evidence="1">
    <name type="scientific">uncultured Desulfovibrio sp</name>
    <dbReference type="NCBI Taxonomy" id="167968"/>
    <lineage>
        <taxon>Bacteria</taxon>
        <taxon>Pseudomonadati</taxon>
        <taxon>Thermodesulfobacteriota</taxon>
        <taxon>Desulfovibrionia</taxon>
        <taxon>Desulfovibrionales</taxon>
        <taxon>Desulfovibrionaceae</taxon>
        <taxon>Desulfovibrio</taxon>
        <taxon>environmental samples</taxon>
    </lineage>
</organism>
<protein>
    <submittedName>
        <fullName evidence="1">Uncharacterized protein</fullName>
    </submittedName>
</protein>
<reference evidence="1" key="1">
    <citation type="submission" date="2016-04" db="EMBL/GenBank/DDBJ databases">
        <authorList>
            <person name="Evans L.H."/>
            <person name="Alamgir A."/>
            <person name="Owens N."/>
            <person name="Weber N.D."/>
            <person name="Virtaneva K."/>
            <person name="Barbian K."/>
            <person name="Babar A."/>
            <person name="Rosenke K."/>
        </authorList>
    </citation>
    <scope>NUCLEOTIDE SEQUENCE</scope>
    <source>
        <strain evidence="1">92-2</strain>
    </source>
</reference>